<dbReference type="PROSITE" id="PS51257">
    <property type="entry name" value="PROKAR_LIPOPROTEIN"/>
    <property type="match status" value="1"/>
</dbReference>
<feature type="domain" description="BACON" evidence="2">
    <location>
        <begin position="62"/>
        <end position="119"/>
    </location>
</feature>
<dbReference type="CDD" id="cd14948">
    <property type="entry name" value="BACON"/>
    <property type="match status" value="1"/>
</dbReference>
<comment type="caution">
    <text evidence="3">The sequence shown here is derived from an EMBL/GenBank/DDBJ whole genome shotgun (WGS) entry which is preliminary data.</text>
</comment>
<accession>A0A9D9HBH1</accession>
<dbReference type="Pfam" id="PF13004">
    <property type="entry name" value="BACON"/>
    <property type="match status" value="2"/>
</dbReference>
<feature type="domain" description="BACON" evidence="2">
    <location>
        <begin position="260"/>
        <end position="305"/>
    </location>
</feature>
<dbReference type="Gene3D" id="2.60.40.10">
    <property type="entry name" value="Immunoglobulins"/>
    <property type="match status" value="2"/>
</dbReference>
<feature type="signal peptide" evidence="1">
    <location>
        <begin position="1"/>
        <end position="25"/>
    </location>
</feature>
<keyword evidence="1" id="KW-0732">Signal</keyword>
<feature type="chain" id="PRO_5038702227" evidence="1">
    <location>
        <begin position="26"/>
        <end position="504"/>
    </location>
</feature>
<sequence length="504" mass="53030">MKNISKIFLSAFACLALFSACTGQTEELGTSVSINPESLNFDGTNASSETVTVTAEGEWLAVAPEWLTVSPNFGSGTTTVTITAADNIDPADNALAAARTAEITFEVNGKYAALAVSQEGDPDKAPAEIRKVTVAEFLALPETQTYYELTGTISNLANTQYGNFDLVDETGSVYCYGLLTGEGGQSGQFASLGLAEGDLLTLRGRRSSYGGTPQIGGAYYVSHVPSLLVVGKNSYELEKEAGTFCVATVVKGDVILADTEADWLKLVGTSQDGDTTRVVFSYSENTGAAPRSAAVTLSSVRFGETEEDNQTSEINVSVRQMGNTPEVSSIADAISANAYANLNGTITAVCERGFILTDASASILIYYSAGYDGEYGIGDEVQVAGQVGSYNNGPQINGPDIVKLIKDGDSYDYPAPVKLDASAIDALAGASGLMTITYFEATGTPGGQYHNIAVNGTSVALAFYYVPDSFNVGSYDGNEITVRGYYITRQSGRINFIVTEIQAE</sequence>
<dbReference type="EMBL" id="JADIMO010000087">
    <property type="protein sequence ID" value="MBO8445411.1"/>
    <property type="molecule type" value="Genomic_DNA"/>
</dbReference>
<dbReference type="InterPro" id="IPR024361">
    <property type="entry name" value="BACON"/>
</dbReference>
<dbReference type="Proteomes" id="UP000823619">
    <property type="component" value="Unassembled WGS sequence"/>
</dbReference>
<organism evidence="3 4">
    <name type="scientific">Candidatus Cryptobacteroides merdavium</name>
    <dbReference type="NCBI Taxonomy" id="2840769"/>
    <lineage>
        <taxon>Bacteria</taxon>
        <taxon>Pseudomonadati</taxon>
        <taxon>Bacteroidota</taxon>
        <taxon>Bacteroidia</taxon>
        <taxon>Bacteroidales</taxon>
        <taxon>Candidatus Cryptobacteroides</taxon>
    </lineage>
</organism>
<reference evidence="3" key="2">
    <citation type="journal article" date="2021" name="PeerJ">
        <title>Extensive microbial diversity within the chicken gut microbiome revealed by metagenomics and culture.</title>
        <authorList>
            <person name="Gilroy R."/>
            <person name="Ravi A."/>
            <person name="Getino M."/>
            <person name="Pursley I."/>
            <person name="Horton D.L."/>
            <person name="Alikhan N.F."/>
            <person name="Baker D."/>
            <person name="Gharbi K."/>
            <person name="Hall N."/>
            <person name="Watson M."/>
            <person name="Adriaenssens E.M."/>
            <person name="Foster-Nyarko E."/>
            <person name="Jarju S."/>
            <person name="Secka A."/>
            <person name="Antonio M."/>
            <person name="Oren A."/>
            <person name="Chaudhuri R.R."/>
            <person name="La Ragione R."/>
            <person name="Hildebrand F."/>
            <person name="Pallen M.J."/>
        </authorList>
    </citation>
    <scope>NUCLEOTIDE SEQUENCE</scope>
    <source>
        <strain evidence="3">D5-748</strain>
    </source>
</reference>
<name>A0A9D9HBH1_9BACT</name>
<reference evidence="3" key="1">
    <citation type="submission" date="2020-10" db="EMBL/GenBank/DDBJ databases">
        <authorList>
            <person name="Gilroy R."/>
        </authorList>
    </citation>
    <scope>NUCLEOTIDE SEQUENCE</scope>
    <source>
        <strain evidence="3">D5-748</strain>
    </source>
</reference>
<dbReference type="InterPro" id="IPR013783">
    <property type="entry name" value="Ig-like_fold"/>
</dbReference>
<evidence type="ECO:0000313" key="4">
    <source>
        <dbReference type="Proteomes" id="UP000823619"/>
    </source>
</evidence>
<evidence type="ECO:0000313" key="3">
    <source>
        <dbReference type="EMBL" id="MBO8445411.1"/>
    </source>
</evidence>
<evidence type="ECO:0000256" key="1">
    <source>
        <dbReference type="SAM" id="SignalP"/>
    </source>
</evidence>
<dbReference type="AlphaFoldDB" id="A0A9D9HBH1"/>
<dbReference type="InterPro" id="IPR010916">
    <property type="entry name" value="TonB_box_CS"/>
</dbReference>
<protein>
    <submittedName>
        <fullName evidence="3">BACON domain-containing protein</fullName>
    </submittedName>
</protein>
<evidence type="ECO:0000259" key="2">
    <source>
        <dbReference type="Pfam" id="PF13004"/>
    </source>
</evidence>
<proteinExistence type="predicted"/>
<dbReference type="PROSITE" id="PS00430">
    <property type="entry name" value="TONB_DEPENDENT_REC_1"/>
    <property type="match status" value="1"/>
</dbReference>
<gene>
    <name evidence="3" type="ORF">IAC23_06940</name>
</gene>